<dbReference type="PANTHER" id="PTHR32161:SF21">
    <property type="entry name" value="OS03G0314500 PROTEIN"/>
    <property type="match status" value="1"/>
</dbReference>
<dbReference type="PANTHER" id="PTHR32161">
    <property type="entry name" value="DPP6 N-TERMINAL DOMAIN-LIKE PROTEIN"/>
    <property type="match status" value="1"/>
</dbReference>
<evidence type="ECO:0000313" key="2">
    <source>
        <dbReference type="Proteomes" id="UP001151287"/>
    </source>
</evidence>
<dbReference type="Gene3D" id="2.120.10.30">
    <property type="entry name" value="TolB, C-terminal domain"/>
    <property type="match status" value="2"/>
</dbReference>
<dbReference type="Pfam" id="PF07676">
    <property type="entry name" value="PD40"/>
    <property type="match status" value="2"/>
</dbReference>
<dbReference type="SUPFAM" id="SSF82171">
    <property type="entry name" value="DPP6 N-terminal domain-like"/>
    <property type="match status" value="1"/>
</dbReference>
<dbReference type="InterPro" id="IPR011042">
    <property type="entry name" value="6-blade_b-propeller_TolB-like"/>
</dbReference>
<evidence type="ECO:0000313" key="1">
    <source>
        <dbReference type="EMBL" id="KAJ1700598.1"/>
    </source>
</evidence>
<dbReference type="Proteomes" id="UP001151287">
    <property type="component" value="Unassembled WGS sequence"/>
</dbReference>
<accession>A0A9Q0CUT4</accession>
<reference evidence="1" key="1">
    <citation type="journal article" date="2022" name="Cell">
        <title>Repeat-based holocentromeres influence genome architecture and karyotype evolution.</title>
        <authorList>
            <person name="Hofstatter P.G."/>
            <person name="Thangavel G."/>
            <person name="Lux T."/>
            <person name="Neumann P."/>
            <person name="Vondrak T."/>
            <person name="Novak P."/>
            <person name="Zhang M."/>
            <person name="Costa L."/>
            <person name="Castellani M."/>
            <person name="Scott A."/>
            <person name="Toegelov H."/>
            <person name="Fuchs J."/>
            <person name="Mata-Sucre Y."/>
            <person name="Dias Y."/>
            <person name="Vanzela A.L.L."/>
            <person name="Huettel B."/>
            <person name="Almeida C.C.S."/>
            <person name="Simkova H."/>
            <person name="Souza G."/>
            <person name="Pedrosa-Harand A."/>
            <person name="Macas J."/>
            <person name="Mayer K.F.X."/>
            <person name="Houben A."/>
            <person name="Marques A."/>
        </authorList>
    </citation>
    <scope>NUCLEOTIDE SEQUENCE</scope>
    <source>
        <strain evidence="1">RhyBre1mFocal</strain>
    </source>
</reference>
<sequence>MEESRGSIAFFTTYRPPVPLDIFACPVPPSLSEDEFPLTDGFSYNSNGQAIPPAVLKTILKRPNLASEATDSDIDSGRLTGLIFVSERENHLETLQIALRFNDSPPEVKVFSLADVYGIDSFNGVRMEDSGCFGGGYKVGSEIIDHSLIYVSTKEPVQDRRSPWTVVYKTNLSTGETERLTPPGKFDLNPSVSQSGKKIAVASFEGKAWDGEVEDLQTDIYVMNVEKSPSGLGRKRVIVNGGWPTWGGDKFLFFHRKVGEVWGVFRLNTSTQETIRVTPEEVNAVTPAAIDENRVAVAVFKEKVGILENIGLSKERNEKQIRHIEIFDVNAPGKSEQITQKIRPRVDHYNPFLIDGGKHIGYHRCNVGLLQNRDEMQRNFHEFQSPLEDVGLFRVSGAFPTISKDGSKLAFVDNEFKEVWLADSQGLRIVLKKESENNFFSPMWNQNPDKDTLYVCMGPSFHPDEPLQIIAIPKVSSGASNPVMLTKGSDFNNAFPSTNPEGTKLVFRSTRDGGDKRYKNLYIMEDATVGENGGELTRLTKGDWIDTQCQWSPRGDWIVFSSTRHKPTEDVPEKDHELDPGYYAVFLVKASDPTVVIRVIKSGYDIAGHVNHPVFSPDGRSLAVAADLAAVSVDPVSLPLFLHSVRPYGDVFTVDIDPDDIYNNEDVEKFCRITHSRYENSTPTWTMFSINDIEEQWHLLLKDAFAPPVSHAHEDGGVAWHMSGHLCPKRKGR</sequence>
<dbReference type="InterPro" id="IPR011659">
    <property type="entry name" value="WD40"/>
</dbReference>
<protein>
    <submittedName>
        <fullName evidence="1">Uncharacterized protein</fullName>
    </submittedName>
</protein>
<keyword evidence="2" id="KW-1185">Reference proteome</keyword>
<comment type="caution">
    <text evidence="1">The sequence shown here is derived from an EMBL/GenBank/DDBJ whole genome shotgun (WGS) entry which is preliminary data.</text>
</comment>
<proteinExistence type="predicted"/>
<name>A0A9Q0CUT4_9POAL</name>
<gene>
    <name evidence="1" type="ORF">LUZ63_000377</name>
</gene>
<organism evidence="1 2">
    <name type="scientific">Rhynchospora breviuscula</name>
    <dbReference type="NCBI Taxonomy" id="2022672"/>
    <lineage>
        <taxon>Eukaryota</taxon>
        <taxon>Viridiplantae</taxon>
        <taxon>Streptophyta</taxon>
        <taxon>Embryophyta</taxon>
        <taxon>Tracheophyta</taxon>
        <taxon>Spermatophyta</taxon>
        <taxon>Magnoliopsida</taxon>
        <taxon>Liliopsida</taxon>
        <taxon>Poales</taxon>
        <taxon>Cyperaceae</taxon>
        <taxon>Cyperoideae</taxon>
        <taxon>Rhynchosporeae</taxon>
        <taxon>Rhynchospora</taxon>
    </lineage>
</organism>
<dbReference type="EMBL" id="JAMQYH010000001">
    <property type="protein sequence ID" value="KAJ1700598.1"/>
    <property type="molecule type" value="Genomic_DNA"/>
</dbReference>
<dbReference type="AlphaFoldDB" id="A0A9Q0CUT4"/>
<dbReference type="OrthoDB" id="588179at2759"/>